<keyword evidence="2 6" id="KW-0049">Antioxidant</keyword>
<sequence length="183" mass="19788">MSIDTLIDALPNYAKDLKLNYSTLVRNNTELTPQQLWGTVVASAMATRNAGLTEAALEEGAKHLSPQALEAAKSAAAVMGMNNIYYRFLHLASNEKYATLPARLRMNVIRTHGVEPVDFELWSLAVSAINGCGRCVDAHEKVVREKGAAEELVLAVVRVASVVHALGPVLEAERVPQQDVVAV</sequence>
<evidence type="ECO:0000256" key="4">
    <source>
        <dbReference type="ARBA" id="ARBA00023157"/>
    </source>
</evidence>
<organism evidence="8 9">
    <name type="scientific">Paracidobacterium acidisoli</name>
    <dbReference type="NCBI Taxonomy" id="2303751"/>
    <lineage>
        <taxon>Bacteria</taxon>
        <taxon>Pseudomonadati</taxon>
        <taxon>Acidobacteriota</taxon>
        <taxon>Terriglobia</taxon>
        <taxon>Terriglobales</taxon>
        <taxon>Acidobacteriaceae</taxon>
        <taxon>Paracidobacterium</taxon>
    </lineage>
</organism>
<protein>
    <recommendedName>
        <fullName evidence="6">Alkyl hydroperoxide reductase AhpD</fullName>
        <ecNumber evidence="6">1.11.1.28</ecNumber>
    </recommendedName>
    <alternativeName>
        <fullName evidence="6">Alkylhydroperoxidase AhpD</fullName>
    </alternativeName>
</protein>
<dbReference type="AlphaFoldDB" id="A0A372IKL3"/>
<dbReference type="OrthoDB" id="9801997at2"/>
<keyword evidence="9" id="KW-1185">Reference proteome</keyword>
<feature type="active site" description="Cysteine sulfenic acid (-SOH) intermediate" evidence="6">
    <location>
        <position position="135"/>
    </location>
</feature>
<dbReference type="InterPro" id="IPR004675">
    <property type="entry name" value="AhpD_core"/>
</dbReference>
<evidence type="ECO:0000313" key="8">
    <source>
        <dbReference type="EMBL" id="RFU15457.1"/>
    </source>
</evidence>
<dbReference type="HAMAP" id="MF_01676">
    <property type="entry name" value="AhpD"/>
    <property type="match status" value="1"/>
</dbReference>
<dbReference type="GO" id="GO:0032843">
    <property type="term" value="F:hydroperoxide reductase activity"/>
    <property type="evidence" value="ECO:0007669"/>
    <property type="project" value="InterPro"/>
</dbReference>
<feature type="disulfide bond" description="Interchain (with AhpC); in linked form" evidence="6">
    <location>
        <position position="135"/>
    </location>
</feature>
<comment type="catalytic activity">
    <reaction evidence="6">
        <text>N(6)-[(R)-dihydrolipoyl]-L-lysyl-[lipoyl-carrier protein] + a hydroperoxide = N(6)-[(R)-lipoyl]-L-lysyl-[lipoyl-carrier protein] + an alcohol + H2O</text>
        <dbReference type="Rhea" id="RHEA:62636"/>
        <dbReference type="Rhea" id="RHEA-COMP:10502"/>
        <dbReference type="Rhea" id="RHEA-COMP:16355"/>
        <dbReference type="ChEBI" id="CHEBI:15377"/>
        <dbReference type="ChEBI" id="CHEBI:30879"/>
        <dbReference type="ChEBI" id="CHEBI:35924"/>
        <dbReference type="ChEBI" id="CHEBI:83099"/>
        <dbReference type="ChEBI" id="CHEBI:83100"/>
        <dbReference type="EC" id="1.11.1.28"/>
    </reaction>
</comment>
<keyword evidence="4 6" id="KW-1015">Disulfide bond</keyword>
<dbReference type="GO" id="GO:0015036">
    <property type="term" value="F:disulfide oxidoreductase activity"/>
    <property type="evidence" value="ECO:0007669"/>
    <property type="project" value="TreeGrafter"/>
</dbReference>
<dbReference type="Gene3D" id="1.20.1290.10">
    <property type="entry name" value="AhpD-like"/>
    <property type="match status" value="1"/>
</dbReference>
<evidence type="ECO:0000256" key="5">
    <source>
        <dbReference type="ARBA" id="ARBA00023284"/>
    </source>
</evidence>
<feature type="active site" description="Proton donor" evidence="6">
    <location>
        <position position="132"/>
    </location>
</feature>
<keyword evidence="1 6" id="KW-0575">Peroxidase</keyword>
<dbReference type="InterPro" id="IPR004674">
    <property type="entry name" value="AhpD"/>
</dbReference>
<keyword evidence="5 6" id="KW-0676">Redox-active center</keyword>
<dbReference type="InterPro" id="IPR029032">
    <property type="entry name" value="AhpD-like"/>
</dbReference>
<dbReference type="InterPro" id="IPR003779">
    <property type="entry name" value="CMD-like"/>
</dbReference>
<comment type="function">
    <text evidence="6">Antioxidant protein with alkyl hydroperoxidase activity. Required for the reduction of the AhpC active site cysteine residues and for the regeneration of the AhpC enzyme activity.</text>
</comment>
<dbReference type="EC" id="1.11.1.28" evidence="6"/>
<dbReference type="PANTHER" id="PTHR33930:SF7">
    <property type="entry name" value="ALKYL HYDROPEROXIDE REDUCTASE AHPD"/>
    <property type="match status" value="1"/>
</dbReference>
<dbReference type="SUPFAM" id="SSF69118">
    <property type="entry name" value="AhpD-like"/>
    <property type="match status" value="1"/>
</dbReference>
<evidence type="ECO:0000256" key="6">
    <source>
        <dbReference type="HAMAP-Rule" id="MF_01676"/>
    </source>
</evidence>
<dbReference type="GO" id="GO:0051920">
    <property type="term" value="F:peroxiredoxin activity"/>
    <property type="evidence" value="ECO:0007669"/>
    <property type="project" value="InterPro"/>
</dbReference>
<evidence type="ECO:0000256" key="2">
    <source>
        <dbReference type="ARBA" id="ARBA00022862"/>
    </source>
</evidence>
<keyword evidence="3 6" id="KW-0560">Oxidoreductase</keyword>
<dbReference type="GO" id="GO:0006979">
    <property type="term" value="P:response to oxidative stress"/>
    <property type="evidence" value="ECO:0007669"/>
    <property type="project" value="InterPro"/>
</dbReference>
<dbReference type="NCBIfam" id="TIGR00778">
    <property type="entry name" value="ahpD_dom"/>
    <property type="match status" value="1"/>
</dbReference>
<dbReference type="NCBIfam" id="TIGR00777">
    <property type="entry name" value="ahpD"/>
    <property type="match status" value="1"/>
</dbReference>
<gene>
    <name evidence="6" type="primary">ahpD</name>
    <name evidence="8" type="ORF">D0Y96_17525</name>
</gene>
<comment type="similarity">
    <text evidence="6">Belongs to the AhpD family.</text>
</comment>
<dbReference type="Proteomes" id="UP000264702">
    <property type="component" value="Unassembled WGS sequence"/>
</dbReference>
<reference evidence="8 9" key="1">
    <citation type="submission" date="2018-08" db="EMBL/GenBank/DDBJ databases">
        <title>Acidipila sp. 4G-K13, an acidobacterium isolated from forest soil.</title>
        <authorList>
            <person name="Gao Z.-H."/>
            <person name="Qiu L.-H."/>
        </authorList>
    </citation>
    <scope>NUCLEOTIDE SEQUENCE [LARGE SCALE GENOMIC DNA]</scope>
    <source>
        <strain evidence="8 9">4G-K13</strain>
    </source>
</reference>
<proteinExistence type="inferred from homology"/>
<feature type="domain" description="Carboxymuconolactone decarboxylase-like" evidence="7">
    <location>
        <begin position="97"/>
        <end position="174"/>
    </location>
</feature>
<evidence type="ECO:0000259" key="7">
    <source>
        <dbReference type="Pfam" id="PF02627"/>
    </source>
</evidence>
<feature type="disulfide bond" evidence="6">
    <location>
        <begin position="132"/>
        <end position="135"/>
    </location>
</feature>
<dbReference type="PANTHER" id="PTHR33930">
    <property type="entry name" value="ALKYL HYDROPEROXIDE REDUCTASE AHPD"/>
    <property type="match status" value="1"/>
</dbReference>
<comment type="caution">
    <text evidence="8">The sequence shown here is derived from an EMBL/GenBank/DDBJ whole genome shotgun (WGS) entry which is preliminary data.</text>
</comment>
<dbReference type="GO" id="GO:0045454">
    <property type="term" value="P:cell redox homeostasis"/>
    <property type="evidence" value="ECO:0007669"/>
    <property type="project" value="TreeGrafter"/>
</dbReference>
<dbReference type="Pfam" id="PF02627">
    <property type="entry name" value="CMD"/>
    <property type="match status" value="1"/>
</dbReference>
<accession>A0A372IKL3</accession>
<dbReference type="EMBL" id="QVQT01000006">
    <property type="protein sequence ID" value="RFU15457.1"/>
    <property type="molecule type" value="Genomic_DNA"/>
</dbReference>
<name>A0A372IKL3_9BACT</name>
<evidence type="ECO:0000256" key="1">
    <source>
        <dbReference type="ARBA" id="ARBA00022559"/>
    </source>
</evidence>
<dbReference type="RefSeq" id="WP_117302466.1">
    <property type="nucleotide sequence ID" value="NZ_QVQT02000006.1"/>
</dbReference>
<evidence type="ECO:0000313" key="9">
    <source>
        <dbReference type="Proteomes" id="UP000264702"/>
    </source>
</evidence>
<evidence type="ECO:0000256" key="3">
    <source>
        <dbReference type="ARBA" id="ARBA00023002"/>
    </source>
</evidence>